<evidence type="ECO:0000313" key="2">
    <source>
        <dbReference type="EMBL" id="MEQ2293662.1"/>
    </source>
</evidence>
<dbReference type="Proteomes" id="UP001469553">
    <property type="component" value="Unassembled WGS sequence"/>
</dbReference>
<comment type="caution">
    <text evidence="2">The sequence shown here is derived from an EMBL/GenBank/DDBJ whole genome shotgun (WGS) entry which is preliminary data.</text>
</comment>
<organism evidence="2 3">
    <name type="scientific">Ameca splendens</name>
    <dbReference type="NCBI Taxonomy" id="208324"/>
    <lineage>
        <taxon>Eukaryota</taxon>
        <taxon>Metazoa</taxon>
        <taxon>Chordata</taxon>
        <taxon>Craniata</taxon>
        <taxon>Vertebrata</taxon>
        <taxon>Euteleostomi</taxon>
        <taxon>Actinopterygii</taxon>
        <taxon>Neopterygii</taxon>
        <taxon>Teleostei</taxon>
        <taxon>Neoteleostei</taxon>
        <taxon>Acanthomorphata</taxon>
        <taxon>Ovalentaria</taxon>
        <taxon>Atherinomorphae</taxon>
        <taxon>Cyprinodontiformes</taxon>
        <taxon>Goodeidae</taxon>
        <taxon>Ameca</taxon>
    </lineage>
</organism>
<reference evidence="2 3" key="1">
    <citation type="submission" date="2021-06" db="EMBL/GenBank/DDBJ databases">
        <authorList>
            <person name="Palmer J.M."/>
        </authorList>
    </citation>
    <scope>NUCLEOTIDE SEQUENCE [LARGE SCALE GENOMIC DNA]</scope>
    <source>
        <strain evidence="2 3">AS_MEX2019</strain>
        <tissue evidence="2">Muscle</tissue>
    </source>
</reference>
<feature type="compositionally biased region" description="Basic and acidic residues" evidence="1">
    <location>
        <begin position="1"/>
        <end position="11"/>
    </location>
</feature>
<sequence length="105" mass="12089">MLKEHNRDMDISRSPYGNKAERGRGEKLVNVSHPINSCTHILCSQLCWAPPIIISWLLDAQLHCLFFYPVFISSYNVDGSNKPLCDYYYLPFVLISDNKVTPLKK</sequence>
<protein>
    <submittedName>
        <fullName evidence="2">Uncharacterized protein</fullName>
    </submittedName>
</protein>
<accession>A0ABV0YIW1</accession>
<dbReference type="EMBL" id="JAHRIP010033670">
    <property type="protein sequence ID" value="MEQ2293662.1"/>
    <property type="molecule type" value="Genomic_DNA"/>
</dbReference>
<evidence type="ECO:0000256" key="1">
    <source>
        <dbReference type="SAM" id="MobiDB-lite"/>
    </source>
</evidence>
<evidence type="ECO:0000313" key="3">
    <source>
        <dbReference type="Proteomes" id="UP001469553"/>
    </source>
</evidence>
<feature type="region of interest" description="Disordered" evidence="1">
    <location>
        <begin position="1"/>
        <end position="21"/>
    </location>
</feature>
<proteinExistence type="predicted"/>
<name>A0ABV0YIW1_9TELE</name>
<gene>
    <name evidence="2" type="ORF">AMECASPLE_035824</name>
</gene>
<keyword evidence="3" id="KW-1185">Reference proteome</keyword>